<dbReference type="CDD" id="cd24100">
    <property type="entry name" value="ASKHA_NBD_MJ1051-like_N"/>
    <property type="match status" value="1"/>
</dbReference>
<dbReference type="GO" id="GO:0005524">
    <property type="term" value="F:ATP binding"/>
    <property type="evidence" value="ECO:0007669"/>
    <property type="project" value="InterPro"/>
</dbReference>
<dbReference type="SUPFAM" id="SSF56112">
    <property type="entry name" value="Protein kinase-like (PK-like)"/>
    <property type="match status" value="1"/>
</dbReference>
<comment type="caution">
    <text evidence="3">The sequence shown here is derived from an EMBL/GenBank/DDBJ whole genome shotgun (WGS) entry which is preliminary data.</text>
</comment>
<dbReference type="Gene3D" id="3.90.870.20">
    <property type="entry name" value="Carbamoyltransferase, C-terminal domain"/>
    <property type="match status" value="1"/>
</dbReference>
<feature type="non-terminal residue" evidence="3">
    <location>
        <position position="815"/>
    </location>
</feature>
<evidence type="ECO:0000313" key="3">
    <source>
        <dbReference type="EMBL" id="CAE7381660.1"/>
    </source>
</evidence>
<evidence type="ECO:0000256" key="1">
    <source>
        <dbReference type="ARBA" id="ARBA00006129"/>
    </source>
</evidence>
<dbReference type="InterPro" id="IPR051338">
    <property type="entry name" value="NodU/CmcH_Carbamoyltrnsfr"/>
</dbReference>
<dbReference type="SMART" id="SM00220">
    <property type="entry name" value="S_TKc"/>
    <property type="match status" value="1"/>
</dbReference>
<protein>
    <submittedName>
        <fullName evidence="3">NolO protein</fullName>
    </submittedName>
</protein>
<evidence type="ECO:0000313" key="4">
    <source>
        <dbReference type="Proteomes" id="UP000601435"/>
    </source>
</evidence>
<feature type="domain" description="Protein kinase" evidence="2">
    <location>
        <begin position="1"/>
        <end position="399"/>
    </location>
</feature>
<dbReference type="Pfam" id="PF00069">
    <property type="entry name" value="Pkinase"/>
    <property type="match status" value="1"/>
</dbReference>
<proteinExistence type="inferred from homology"/>
<dbReference type="Pfam" id="PF02543">
    <property type="entry name" value="Carbam_trans_N"/>
    <property type="match status" value="1"/>
</dbReference>
<dbReference type="EMBL" id="CAJNJA010016478">
    <property type="protein sequence ID" value="CAE7381660.1"/>
    <property type="molecule type" value="Genomic_DNA"/>
</dbReference>
<dbReference type="Gene3D" id="3.30.200.20">
    <property type="entry name" value="Phosphorylase Kinase, domain 1"/>
    <property type="match status" value="1"/>
</dbReference>
<dbReference type="GO" id="GO:0004672">
    <property type="term" value="F:protein kinase activity"/>
    <property type="evidence" value="ECO:0007669"/>
    <property type="project" value="InterPro"/>
</dbReference>
<dbReference type="PANTHER" id="PTHR34847">
    <property type="entry name" value="NODULATION PROTEIN U"/>
    <property type="match status" value="1"/>
</dbReference>
<dbReference type="InterPro" id="IPR038152">
    <property type="entry name" value="Carbam_trans_C_sf"/>
</dbReference>
<feature type="domain" description="Protein kinase" evidence="2">
    <location>
        <begin position="516"/>
        <end position="809"/>
    </location>
</feature>
<dbReference type="Proteomes" id="UP000601435">
    <property type="component" value="Unassembled WGS sequence"/>
</dbReference>
<keyword evidence="4" id="KW-1185">Reference proteome</keyword>
<dbReference type="PROSITE" id="PS00108">
    <property type="entry name" value="PROTEIN_KINASE_ST"/>
    <property type="match status" value="1"/>
</dbReference>
<sequence length="815" mass="90210">MLVKATVSELCEVPDLSPGQKVALKLVRLEEGWTTLDKFERESSVLQRLRHPAVPSYYGSVVRDRPNGQDFGLVCNIVNGNTLEEELRSGRWVATVDNIKLLAETLLEVCVHLASFAPPIVHRDIKPQNILLEERFSRRKHDGCFPRRSIEYCLQSQNIAPNDISIVAHGWLFGGEDLTKRLAAEPVEVQKHMRWMATKFRDVDLNVEARLRSGLQALGIPEARLQMYDHHSCHAAAAFFAWPARLTADCCDCCCVTLDGRGDYASGKIVKFLEKPAVLDETSMFDSLGMLWAFVTASLGFKAFRHEGKLTGLAAHGDGSRTARIFEKVMGLVEDGGLWRIRAFWQKEETKNFMLFLASLEGSAHERRDLRTFALYQELQQHHPKDVAAGLQMFTEDLLLGYLRLNNFVKPYICVAGGVFANVRLNLRLRQHFQDATQVFVYPNMGDAGLCFGAAALAASDAGRQVSCPKGSVFLGPDFSTELGGVLRPVSDFGGSEISDLEGFAAEVAAYLARGKVVGLYVGAMEFGPRALGHRSLLASATDPAINSDLNARLGRTDYMPFAPMTLRSFAGQAYSDFPVEDLEAGRHMTMCYEATPELKNMCPAVVHVDNTVRPQVVDERDGLAYHVLVHYEAKTGVHSLINTSFNMHEDPIVCTPKDAMHAFEKGACDASQLCAGSFPFLDLDDNAVSTDDTRTSWRTYLVDFGSAVLGSGTRTAEGTFGYMAPESFGRVFTPKSDLYSVGATLLYAATGLEPGTLPQERLKVKFRPAFVGTVWERQERWFLKLLEGLLEPAPEDRFSSAAEALSFLRQPVTE</sequence>
<gene>
    <name evidence="3" type="primary">nolO</name>
    <name evidence="3" type="ORF">SNEC2469_LOCUS10328</name>
</gene>
<dbReference type="OrthoDB" id="414294at2759"/>
<dbReference type="PANTHER" id="PTHR34847:SF1">
    <property type="entry name" value="NODULATION PROTEIN U"/>
    <property type="match status" value="1"/>
</dbReference>
<organism evidence="3 4">
    <name type="scientific">Symbiodinium necroappetens</name>
    <dbReference type="NCBI Taxonomy" id="1628268"/>
    <lineage>
        <taxon>Eukaryota</taxon>
        <taxon>Sar</taxon>
        <taxon>Alveolata</taxon>
        <taxon>Dinophyceae</taxon>
        <taxon>Suessiales</taxon>
        <taxon>Symbiodiniaceae</taxon>
        <taxon>Symbiodinium</taxon>
    </lineage>
</organism>
<dbReference type="InterPro" id="IPR003696">
    <property type="entry name" value="Carbtransf_dom"/>
</dbReference>
<dbReference type="InterPro" id="IPR043129">
    <property type="entry name" value="ATPase_NBD"/>
</dbReference>
<dbReference type="InterPro" id="IPR000719">
    <property type="entry name" value="Prot_kinase_dom"/>
</dbReference>
<dbReference type="InterPro" id="IPR031730">
    <property type="entry name" value="Carbam_trans_C"/>
</dbReference>
<dbReference type="Gene3D" id="1.10.510.10">
    <property type="entry name" value="Transferase(Phosphotransferase) domain 1"/>
    <property type="match status" value="1"/>
</dbReference>
<dbReference type="InterPro" id="IPR008271">
    <property type="entry name" value="Ser/Thr_kinase_AS"/>
</dbReference>
<accession>A0A812Q985</accession>
<dbReference type="Pfam" id="PF16861">
    <property type="entry name" value="Carbam_trans_C"/>
    <property type="match status" value="1"/>
</dbReference>
<evidence type="ECO:0000259" key="2">
    <source>
        <dbReference type="PROSITE" id="PS50011"/>
    </source>
</evidence>
<dbReference type="PROSITE" id="PS50011">
    <property type="entry name" value="PROTEIN_KINASE_DOM"/>
    <property type="match status" value="2"/>
</dbReference>
<dbReference type="Gene3D" id="3.30.420.40">
    <property type="match status" value="2"/>
</dbReference>
<dbReference type="InterPro" id="IPR011009">
    <property type="entry name" value="Kinase-like_dom_sf"/>
</dbReference>
<reference evidence="3" key="1">
    <citation type="submission" date="2021-02" db="EMBL/GenBank/DDBJ databases">
        <authorList>
            <person name="Dougan E. K."/>
            <person name="Rhodes N."/>
            <person name="Thang M."/>
            <person name="Chan C."/>
        </authorList>
    </citation>
    <scope>NUCLEOTIDE SEQUENCE</scope>
</reference>
<comment type="similarity">
    <text evidence="1">Belongs to the NodU/CmcH family.</text>
</comment>
<dbReference type="SUPFAM" id="SSF53067">
    <property type="entry name" value="Actin-like ATPase domain"/>
    <property type="match status" value="1"/>
</dbReference>
<name>A0A812Q985_9DINO</name>
<dbReference type="AlphaFoldDB" id="A0A812Q985"/>